<dbReference type="EMBL" id="OU898282">
    <property type="protein sequence ID" value="CAH1283708.1"/>
    <property type="molecule type" value="Genomic_DNA"/>
</dbReference>
<name>A0A9N9XGB5_DIABA</name>
<feature type="transmembrane region" description="Helical" evidence="3">
    <location>
        <begin position="897"/>
        <end position="920"/>
    </location>
</feature>
<keyword evidence="3" id="KW-0472">Membrane</keyword>
<dbReference type="PANTHER" id="PTHR46560:SF4">
    <property type="entry name" value="DUSKY"/>
    <property type="match status" value="1"/>
</dbReference>
<evidence type="ECO:0000256" key="3">
    <source>
        <dbReference type="SAM" id="Phobius"/>
    </source>
</evidence>
<feature type="region of interest" description="Disordered" evidence="2">
    <location>
        <begin position="73"/>
        <end position="112"/>
    </location>
</feature>
<dbReference type="AlphaFoldDB" id="A0A9N9XGB5"/>
<keyword evidence="3" id="KW-0812">Transmembrane</keyword>
<accession>A0A9N9XGB5</accession>
<evidence type="ECO:0000256" key="4">
    <source>
        <dbReference type="SAM" id="SignalP"/>
    </source>
</evidence>
<keyword evidence="1" id="KW-1015">Disulfide bond</keyword>
<organism evidence="6 7">
    <name type="scientific">Diabrotica balteata</name>
    <name type="common">Banded cucumber beetle</name>
    <dbReference type="NCBI Taxonomy" id="107213"/>
    <lineage>
        <taxon>Eukaryota</taxon>
        <taxon>Metazoa</taxon>
        <taxon>Ecdysozoa</taxon>
        <taxon>Arthropoda</taxon>
        <taxon>Hexapoda</taxon>
        <taxon>Insecta</taxon>
        <taxon>Pterygota</taxon>
        <taxon>Neoptera</taxon>
        <taxon>Endopterygota</taxon>
        <taxon>Coleoptera</taxon>
        <taxon>Polyphaga</taxon>
        <taxon>Cucujiformia</taxon>
        <taxon>Chrysomeloidea</taxon>
        <taxon>Chrysomelidae</taxon>
        <taxon>Galerucinae</taxon>
        <taxon>Diabroticina</taxon>
        <taxon>Diabroticites</taxon>
        <taxon>Diabrotica</taxon>
    </lineage>
</organism>
<feature type="compositionally biased region" description="Low complexity" evidence="2">
    <location>
        <begin position="474"/>
        <end position="489"/>
    </location>
</feature>
<dbReference type="InterPro" id="IPR055355">
    <property type="entry name" value="ZP-C"/>
</dbReference>
<dbReference type="Pfam" id="PF25057">
    <property type="entry name" value="CUT_N"/>
    <property type="match status" value="1"/>
</dbReference>
<keyword evidence="4" id="KW-0732">Signal</keyword>
<feature type="compositionally biased region" description="Basic residues" evidence="2">
    <location>
        <begin position="27"/>
        <end position="38"/>
    </location>
</feature>
<feature type="region of interest" description="Disordered" evidence="2">
    <location>
        <begin position="184"/>
        <end position="584"/>
    </location>
</feature>
<dbReference type="Pfam" id="PF00100">
    <property type="entry name" value="Zona_pellucida"/>
    <property type="match status" value="1"/>
</dbReference>
<feature type="region of interest" description="Disordered" evidence="2">
    <location>
        <begin position="146"/>
        <end position="170"/>
    </location>
</feature>
<sequence length="930" mass="99334">MKLSYTLVAILATCLLVVDTNGEQKAKTKREKKSKSIRTSRQLNNNKNNNADQMVQNILRWLQDVYGQQSRTIRQGSLREYLPPTNSQKPRPFEPRPDQGSGIDEQGNFVDSGYPPAGSITPQPPFNIYTNPATGGITGIGSPGIPGEDFSIGPGSTGYPTQSPTRPPYQPQNTYVPPSTYFTNGPREFTDSNGVTGRPGYTAETERTPYTSETQTPAQTPGAPGISPGYTGTPSQETPGYPTASPSGFTGYPTGSSQGSTRYPTGPTGYPTFPTSSPSGFTGYPSGAPTGPSFPTYRPGETVGPGDFRTPSNEFTGYPSRPTEPTGYPSGAPTGPSFPTFRPGETIGPGDFRTPSNEFTGYPTSRPTEPTGYPTGGPTDNSGYPTGRPTDTSGYPTGGPTYTSGYPTGRPTDTSGYPTGKPTDTAGYTTGRPIDTSGYPTGYPSGRPTEGTDFPSGPPSGLPTASSTEVPRYVGTTEPPTESSSSGVPAPTSPGVSQPAPVEEETETTTPPASEQTTSESSAEQTTASSASPTAAPTTEVPEQTPSPNGESGIIEIPSDQTPSPNGESGIIEIPSDEDDKHPPHIHALDVECAKDMMTINIEFNREFNGVIYSKGYYNMPECRYVNENSGQTKYTFTVNLNMCGTEFINAFDTEGQSYLQNVLVLQNELGIQEVWDTVRSVRCLWEGNLKEQLSVTLMVGMLSQEIVTFSGDTAMAKLDVLLGRGPFGQPVNGLVKIGEQMTLVVSVSGDPGFDVQVKDCKATDSSGTSSVALTDDNGCILKPKLFGSFQKTRNTGDSGASIIAYAYFNAFKFPDIMDIMIECNIELCKTDCEMCPDPNPQLEPAKRRKRDISFGNETLHDSVLMAKHLRIVLPEDLAAAVDIAQHDGVCMSTQSFVYGSSILISLLTASCLLSAYLWFTSQKLRMMKN</sequence>
<dbReference type="InterPro" id="IPR042235">
    <property type="entry name" value="ZP-C_dom"/>
</dbReference>
<reference evidence="6" key="1">
    <citation type="submission" date="2022-01" db="EMBL/GenBank/DDBJ databases">
        <authorList>
            <person name="King R."/>
        </authorList>
    </citation>
    <scope>NUCLEOTIDE SEQUENCE</scope>
</reference>
<feature type="compositionally biased region" description="Low complexity" evidence="2">
    <location>
        <begin position="259"/>
        <end position="283"/>
    </location>
</feature>
<evidence type="ECO:0000256" key="2">
    <source>
        <dbReference type="SAM" id="MobiDB-lite"/>
    </source>
</evidence>
<dbReference type="Proteomes" id="UP001153709">
    <property type="component" value="Chromosome 7"/>
</dbReference>
<feature type="region of interest" description="Disordered" evidence="2">
    <location>
        <begin position="22"/>
        <end position="51"/>
    </location>
</feature>
<feature type="compositionally biased region" description="Low complexity" evidence="2">
    <location>
        <begin position="389"/>
        <end position="412"/>
    </location>
</feature>
<dbReference type="InterPro" id="IPR001507">
    <property type="entry name" value="ZP_dom"/>
</dbReference>
<gene>
    <name evidence="6" type="ORF">DIABBA_LOCUS11168</name>
</gene>
<feature type="domain" description="ZP" evidence="5">
    <location>
        <begin position="592"/>
        <end position="843"/>
    </location>
</feature>
<dbReference type="SMART" id="SM00241">
    <property type="entry name" value="ZP"/>
    <property type="match status" value="1"/>
</dbReference>
<keyword evidence="3" id="KW-1133">Transmembrane helix</keyword>
<feature type="compositionally biased region" description="Low complexity" evidence="2">
    <location>
        <begin position="508"/>
        <end position="546"/>
    </location>
</feature>
<feature type="compositionally biased region" description="Polar residues" evidence="2">
    <location>
        <begin position="354"/>
        <end position="366"/>
    </location>
</feature>
<evidence type="ECO:0000256" key="1">
    <source>
        <dbReference type="ARBA" id="ARBA00023157"/>
    </source>
</evidence>
<keyword evidence="7" id="KW-1185">Reference proteome</keyword>
<protein>
    <recommendedName>
        <fullName evidence="5">ZP domain-containing protein</fullName>
    </recommendedName>
</protein>
<dbReference type="PANTHER" id="PTHR46560">
    <property type="entry name" value="CYPHER, ISOFORM B"/>
    <property type="match status" value="1"/>
</dbReference>
<feature type="compositionally biased region" description="Polar residues" evidence="2">
    <location>
        <begin position="230"/>
        <end position="258"/>
    </location>
</feature>
<feature type="chain" id="PRO_5040652782" description="ZP domain-containing protein" evidence="4">
    <location>
        <begin position="23"/>
        <end position="930"/>
    </location>
</feature>
<dbReference type="OrthoDB" id="10068552at2759"/>
<dbReference type="InterPro" id="IPR056953">
    <property type="entry name" value="CUT_N"/>
</dbReference>
<feature type="compositionally biased region" description="Low complexity" evidence="2">
    <location>
        <begin position="39"/>
        <end position="50"/>
    </location>
</feature>
<evidence type="ECO:0000313" key="7">
    <source>
        <dbReference type="Proteomes" id="UP001153709"/>
    </source>
</evidence>
<evidence type="ECO:0000313" key="6">
    <source>
        <dbReference type="EMBL" id="CAG9838251.1"/>
    </source>
</evidence>
<proteinExistence type="predicted"/>
<dbReference type="EMBL" id="OU898282">
    <property type="protein sequence ID" value="CAG9838251.1"/>
    <property type="molecule type" value="Genomic_DNA"/>
</dbReference>
<feature type="compositionally biased region" description="Low complexity" evidence="2">
    <location>
        <begin position="367"/>
        <end position="379"/>
    </location>
</feature>
<dbReference type="PROSITE" id="PS51034">
    <property type="entry name" value="ZP_2"/>
    <property type="match status" value="1"/>
</dbReference>
<dbReference type="Gene3D" id="2.60.40.4100">
    <property type="entry name" value="Zona pellucida, ZP-C domain"/>
    <property type="match status" value="1"/>
</dbReference>
<feature type="compositionally biased region" description="Polar residues" evidence="2">
    <location>
        <begin position="208"/>
        <end position="219"/>
    </location>
</feature>
<feature type="signal peptide" evidence="4">
    <location>
        <begin position="1"/>
        <end position="22"/>
    </location>
</feature>
<evidence type="ECO:0000259" key="5">
    <source>
        <dbReference type="PROSITE" id="PS51034"/>
    </source>
</evidence>